<dbReference type="InterPro" id="IPR046342">
    <property type="entry name" value="CBS_dom_sf"/>
</dbReference>
<comment type="caution">
    <text evidence="8">The sequence shown here is derived from an EMBL/GenBank/DDBJ whole genome shotgun (WGS) entry which is preliminary data.</text>
</comment>
<dbReference type="PANTHER" id="PTHR13780:SF35">
    <property type="entry name" value="LD22662P"/>
    <property type="match status" value="1"/>
</dbReference>
<dbReference type="Proteomes" id="UP000821837">
    <property type="component" value="Chromosome 3"/>
</dbReference>
<evidence type="ECO:0000256" key="6">
    <source>
        <dbReference type="SAM" id="MobiDB-lite"/>
    </source>
</evidence>
<dbReference type="GO" id="GO:0005634">
    <property type="term" value="C:nucleus"/>
    <property type="evidence" value="ECO:0007669"/>
    <property type="project" value="TreeGrafter"/>
</dbReference>
<dbReference type="GO" id="GO:0019901">
    <property type="term" value="F:protein kinase binding"/>
    <property type="evidence" value="ECO:0007669"/>
    <property type="project" value="TreeGrafter"/>
</dbReference>
<feature type="domain" description="CBS" evidence="7">
    <location>
        <begin position="264"/>
        <end position="326"/>
    </location>
</feature>
<protein>
    <recommendedName>
        <fullName evidence="7">CBS domain-containing protein</fullName>
    </recommendedName>
</protein>
<feature type="domain" description="CBS" evidence="7">
    <location>
        <begin position="191"/>
        <end position="253"/>
    </location>
</feature>
<evidence type="ECO:0000256" key="1">
    <source>
        <dbReference type="ARBA" id="ARBA00006750"/>
    </source>
</evidence>
<dbReference type="GO" id="GO:0016208">
    <property type="term" value="F:AMP binding"/>
    <property type="evidence" value="ECO:0007669"/>
    <property type="project" value="TreeGrafter"/>
</dbReference>
<evidence type="ECO:0000313" key="8">
    <source>
        <dbReference type="EMBL" id="KAH7962371.1"/>
    </source>
</evidence>
<proteinExistence type="inferred from homology"/>
<sequence length="450" mass="51120">MYLRIYTSPLRDHVPSTMHKNYVRFAGLRPLLHSLSPCAAVCLAMKKLAKAPSSRSLPRADGIFSKMRRLRSHTLPSRLTQVATAKRVAIALPHADSLCDKIDIEDLGEDENMLFVKFFKYYRCYDLIPVSAKLVVFDTELLKTVMDSSAGMLTITDFIYILRNYYKSPLVRMDELEEQKIKAWRKVLNDTSRPLVHIGPDASLCDAITTLIHNKVHRLPVIDPQTGNVLYVLTHKRILRFLFLYYYELPHPSYLDQTLRELKIGTYENIATTKPSTPLIVALNQFIKRRVSALPVVDDRGKVVDIYAKFDVINLAAEKTYNNLDITIKKALEHRDQYFEGVLKCTLDDTLMAVMERIVKAEVHRLVVVDEEDHVVGIISLSDILSFLVLKPLGMERPDRNRASEATSLPVHEENESEESHDDDGGGAADKSQASENQSTSEDQPQPEEP</sequence>
<keyword evidence="3 5" id="KW-0129">CBS domain</keyword>
<dbReference type="GO" id="GO:0031588">
    <property type="term" value="C:nucleotide-activated protein kinase complex"/>
    <property type="evidence" value="ECO:0007669"/>
    <property type="project" value="TreeGrafter"/>
</dbReference>
<evidence type="ECO:0000256" key="5">
    <source>
        <dbReference type="PROSITE-ProRule" id="PRU00703"/>
    </source>
</evidence>
<comment type="subunit">
    <text evidence="4">AMPK is a heterotrimer of an alpha catalytic subunit (PRKAA1 or PRKAA2), a beta (PRKAB1 or PRKAB2) and a gamma non-catalytic subunits (PRKAG1, PRKAG2 or PRKAG3). Interacts with FNIP1 and FNIP2.</text>
</comment>
<evidence type="ECO:0000313" key="9">
    <source>
        <dbReference type="Proteomes" id="UP000821837"/>
    </source>
</evidence>
<evidence type="ECO:0000256" key="4">
    <source>
        <dbReference type="ARBA" id="ARBA00025878"/>
    </source>
</evidence>
<dbReference type="VEuPathDB" id="VectorBase:RSAN_043870"/>
<dbReference type="EMBL" id="JABSTV010001249">
    <property type="protein sequence ID" value="KAH7962371.1"/>
    <property type="molecule type" value="Genomic_DNA"/>
</dbReference>
<dbReference type="SUPFAM" id="SSF54631">
    <property type="entry name" value="CBS-domain pair"/>
    <property type="match status" value="2"/>
</dbReference>
<dbReference type="PROSITE" id="PS51371">
    <property type="entry name" value="CBS"/>
    <property type="match status" value="3"/>
</dbReference>
<keyword evidence="9" id="KW-1185">Reference proteome</keyword>
<feature type="region of interest" description="Disordered" evidence="6">
    <location>
        <begin position="399"/>
        <end position="450"/>
    </location>
</feature>
<keyword evidence="2" id="KW-0677">Repeat</keyword>
<organism evidence="8 9">
    <name type="scientific">Rhipicephalus sanguineus</name>
    <name type="common">Brown dog tick</name>
    <name type="synonym">Ixodes sanguineus</name>
    <dbReference type="NCBI Taxonomy" id="34632"/>
    <lineage>
        <taxon>Eukaryota</taxon>
        <taxon>Metazoa</taxon>
        <taxon>Ecdysozoa</taxon>
        <taxon>Arthropoda</taxon>
        <taxon>Chelicerata</taxon>
        <taxon>Arachnida</taxon>
        <taxon>Acari</taxon>
        <taxon>Parasitiformes</taxon>
        <taxon>Ixodida</taxon>
        <taxon>Ixodoidea</taxon>
        <taxon>Ixodidae</taxon>
        <taxon>Rhipicephalinae</taxon>
        <taxon>Rhipicephalus</taxon>
        <taxon>Rhipicephalus</taxon>
    </lineage>
</organism>
<dbReference type="GO" id="GO:0019887">
    <property type="term" value="F:protein kinase regulator activity"/>
    <property type="evidence" value="ECO:0007669"/>
    <property type="project" value="TreeGrafter"/>
</dbReference>
<dbReference type="AlphaFoldDB" id="A0A9D4T0Q8"/>
<evidence type="ECO:0000256" key="2">
    <source>
        <dbReference type="ARBA" id="ARBA00022737"/>
    </source>
</evidence>
<dbReference type="Pfam" id="PF00571">
    <property type="entry name" value="CBS"/>
    <property type="match status" value="3"/>
</dbReference>
<reference evidence="8" key="1">
    <citation type="journal article" date="2020" name="Cell">
        <title>Large-Scale Comparative Analyses of Tick Genomes Elucidate Their Genetic Diversity and Vector Capacities.</title>
        <authorList>
            <consortium name="Tick Genome and Microbiome Consortium (TIGMIC)"/>
            <person name="Jia N."/>
            <person name="Wang J."/>
            <person name="Shi W."/>
            <person name="Du L."/>
            <person name="Sun Y."/>
            <person name="Zhan W."/>
            <person name="Jiang J.F."/>
            <person name="Wang Q."/>
            <person name="Zhang B."/>
            <person name="Ji P."/>
            <person name="Bell-Sakyi L."/>
            <person name="Cui X.M."/>
            <person name="Yuan T.T."/>
            <person name="Jiang B.G."/>
            <person name="Yang W.F."/>
            <person name="Lam T.T."/>
            <person name="Chang Q.C."/>
            <person name="Ding S.J."/>
            <person name="Wang X.J."/>
            <person name="Zhu J.G."/>
            <person name="Ruan X.D."/>
            <person name="Zhao L."/>
            <person name="Wei J.T."/>
            <person name="Ye R.Z."/>
            <person name="Que T.C."/>
            <person name="Du C.H."/>
            <person name="Zhou Y.H."/>
            <person name="Cheng J.X."/>
            <person name="Dai P.F."/>
            <person name="Guo W.B."/>
            <person name="Han X.H."/>
            <person name="Huang E.J."/>
            <person name="Li L.F."/>
            <person name="Wei W."/>
            <person name="Gao Y.C."/>
            <person name="Liu J.Z."/>
            <person name="Shao H.Z."/>
            <person name="Wang X."/>
            <person name="Wang C.C."/>
            <person name="Yang T.C."/>
            <person name="Huo Q.B."/>
            <person name="Li W."/>
            <person name="Chen H.Y."/>
            <person name="Chen S.E."/>
            <person name="Zhou L.G."/>
            <person name="Ni X.B."/>
            <person name="Tian J.H."/>
            <person name="Sheng Y."/>
            <person name="Liu T."/>
            <person name="Pan Y.S."/>
            <person name="Xia L.Y."/>
            <person name="Li J."/>
            <person name="Zhao F."/>
            <person name="Cao W.C."/>
        </authorList>
    </citation>
    <scope>NUCLEOTIDE SEQUENCE</scope>
    <source>
        <strain evidence="8">Rsan-2018</strain>
    </source>
</reference>
<name>A0A9D4T0Q8_RHISA</name>
<feature type="domain" description="CBS" evidence="7">
    <location>
        <begin position="338"/>
        <end position="395"/>
    </location>
</feature>
<reference evidence="8" key="2">
    <citation type="submission" date="2021-09" db="EMBL/GenBank/DDBJ databases">
        <authorList>
            <person name="Jia N."/>
            <person name="Wang J."/>
            <person name="Shi W."/>
            <person name="Du L."/>
            <person name="Sun Y."/>
            <person name="Zhan W."/>
            <person name="Jiang J."/>
            <person name="Wang Q."/>
            <person name="Zhang B."/>
            <person name="Ji P."/>
            <person name="Sakyi L.B."/>
            <person name="Cui X."/>
            <person name="Yuan T."/>
            <person name="Jiang B."/>
            <person name="Yang W."/>
            <person name="Lam T.T.-Y."/>
            <person name="Chang Q."/>
            <person name="Ding S."/>
            <person name="Wang X."/>
            <person name="Zhu J."/>
            <person name="Ruan X."/>
            <person name="Zhao L."/>
            <person name="Wei J."/>
            <person name="Que T."/>
            <person name="Du C."/>
            <person name="Cheng J."/>
            <person name="Dai P."/>
            <person name="Han X."/>
            <person name="Huang E."/>
            <person name="Gao Y."/>
            <person name="Liu J."/>
            <person name="Shao H."/>
            <person name="Ye R."/>
            <person name="Li L."/>
            <person name="Wei W."/>
            <person name="Wang X."/>
            <person name="Wang C."/>
            <person name="Huo Q."/>
            <person name="Li W."/>
            <person name="Guo W."/>
            <person name="Chen H."/>
            <person name="Chen S."/>
            <person name="Zhou L."/>
            <person name="Zhou L."/>
            <person name="Ni X."/>
            <person name="Tian J."/>
            <person name="Zhou Y."/>
            <person name="Sheng Y."/>
            <person name="Liu T."/>
            <person name="Pan Y."/>
            <person name="Xia L."/>
            <person name="Li J."/>
            <person name="Zhao F."/>
            <person name="Cao W."/>
        </authorList>
    </citation>
    <scope>NUCLEOTIDE SEQUENCE</scope>
    <source>
        <strain evidence="8">Rsan-2018</strain>
        <tissue evidence="8">Larvae</tissue>
    </source>
</reference>
<dbReference type="CDD" id="cd04641">
    <property type="entry name" value="CBS_euAMPK_gamma-like_repeat2"/>
    <property type="match status" value="1"/>
</dbReference>
<dbReference type="GO" id="GO:0005737">
    <property type="term" value="C:cytoplasm"/>
    <property type="evidence" value="ECO:0007669"/>
    <property type="project" value="TreeGrafter"/>
</dbReference>
<accession>A0A9D4T0Q8</accession>
<dbReference type="InterPro" id="IPR050511">
    <property type="entry name" value="AMPK_gamma/SDS23_families"/>
</dbReference>
<comment type="similarity">
    <text evidence="1">Belongs to the 5'-AMP-activated protein kinase gamma subunit family.</text>
</comment>
<dbReference type="FunFam" id="3.10.580.10:FF:000003">
    <property type="entry name" value="Protein kinase AMP-activated non-catalytic subunit gamma 1"/>
    <property type="match status" value="1"/>
</dbReference>
<evidence type="ECO:0000259" key="7">
    <source>
        <dbReference type="PROSITE" id="PS51371"/>
    </source>
</evidence>
<gene>
    <name evidence="8" type="ORF">HPB52_015755</name>
</gene>
<dbReference type="PANTHER" id="PTHR13780">
    <property type="entry name" value="AMP-ACTIVATED PROTEIN KINASE, GAMMA REGULATORY SUBUNIT"/>
    <property type="match status" value="1"/>
</dbReference>
<dbReference type="InterPro" id="IPR000644">
    <property type="entry name" value="CBS_dom"/>
</dbReference>
<dbReference type="SMART" id="SM00116">
    <property type="entry name" value="CBS"/>
    <property type="match status" value="3"/>
</dbReference>
<dbReference type="Gene3D" id="3.10.580.10">
    <property type="entry name" value="CBS-domain"/>
    <property type="match status" value="2"/>
</dbReference>
<evidence type="ECO:0000256" key="3">
    <source>
        <dbReference type="ARBA" id="ARBA00023122"/>
    </source>
</evidence>